<sequence length="350" mass="40032">MTVKVLFLGPEGTYSHQAAIQQFSHLVDYNVVYEAVDSIPSCVDKLIEHDNDIEDVDLYSVVPLENSTNGQVVFTYDILRNLMQGSNGTNMRIRENQVVAPITIVGEQYVSILHCLISPDPSIGIESLQNYDTLKIYSHPQVWGQVSKYLVELQKRFPNLKLERINCNSTSEAVLQAAEEQSSSQSSGILNLAIASEIAASIYQCYIIQHSINDILGNTTRFLVFKKKSNHRRLLAPPSATPQRVSLLTFTIKQDDPGSLVEVLSVLKDFSLNMCSISSRPYLLRSEQISQQGENFRRRNWQYIFFIEFYIEQDKEFDKDKFCDRIDALCGDWCHWGRFPRDICYYKNTA</sequence>
<dbReference type="SUPFAM" id="SSF55021">
    <property type="entry name" value="ACT-like"/>
    <property type="match status" value="1"/>
</dbReference>
<evidence type="ECO:0000256" key="2">
    <source>
        <dbReference type="ARBA" id="ARBA00013147"/>
    </source>
</evidence>
<dbReference type="eggNOG" id="KOG2797">
    <property type="taxonomic scope" value="Eukaryota"/>
</dbReference>
<evidence type="ECO:0000256" key="5">
    <source>
        <dbReference type="ARBA" id="ARBA00023222"/>
    </source>
</evidence>
<proteinExistence type="predicted"/>
<evidence type="ECO:0000259" key="7">
    <source>
        <dbReference type="PROSITE" id="PS51171"/>
    </source>
</evidence>
<dbReference type="VEuPathDB" id="FungiDB:CAGL0M04059g"/>
<evidence type="ECO:0000256" key="1">
    <source>
        <dbReference type="ARBA" id="ARBA00004741"/>
    </source>
</evidence>
<dbReference type="InterPro" id="IPR045865">
    <property type="entry name" value="ACT-like_dom_sf"/>
</dbReference>
<dbReference type="PIRSF" id="PIRSF001500">
    <property type="entry name" value="Chor_mut_pdt_Ppr"/>
    <property type="match status" value="1"/>
</dbReference>
<dbReference type="FunCoup" id="Q6FJS1">
    <property type="interactions" value="133"/>
</dbReference>
<protein>
    <recommendedName>
        <fullName evidence="2">prephenate dehydratase</fullName>
        <ecNumber evidence="2">4.2.1.51</ecNumber>
    </recommendedName>
</protein>
<keyword evidence="6" id="KW-0456">Lyase</keyword>
<dbReference type="UniPathway" id="UPA00121">
    <property type="reaction ID" value="UER00345"/>
</dbReference>
<organism evidence="9 10">
    <name type="scientific">Candida glabrata (strain ATCC 2001 / BCRC 20586 / JCM 3761 / NBRC 0622 / NRRL Y-65 / CBS 138)</name>
    <name type="common">Yeast</name>
    <name type="synonym">Nakaseomyces glabratus</name>
    <dbReference type="NCBI Taxonomy" id="284593"/>
    <lineage>
        <taxon>Eukaryota</taxon>
        <taxon>Fungi</taxon>
        <taxon>Dikarya</taxon>
        <taxon>Ascomycota</taxon>
        <taxon>Saccharomycotina</taxon>
        <taxon>Saccharomycetes</taxon>
        <taxon>Saccharomycetales</taxon>
        <taxon>Saccharomycetaceae</taxon>
        <taxon>Nakaseomyces</taxon>
    </lineage>
</organism>
<dbReference type="InParanoid" id="Q6FJS1"/>
<dbReference type="HOGENOM" id="CLU_035008_5_1_1"/>
<dbReference type="STRING" id="284593.Q6FJS1"/>
<dbReference type="SUPFAM" id="SSF53850">
    <property type="entry name" value="Periplasmic binding protein-like II"/>
    <property type="match status" value="1"/>
</dbReference>
<name>Q6FJS1_CANGA</name>
<dbReference type="InterPro" id="IPR001086">
    <property type="entry name" value="Preph_deHydtase"/>
</dbReference>
<dbReference type="GO" id="GO:0004664">
    <property type="term" value="F:prephenate dehydratase activity"/>
    <property type="evidence" value="ECO:0007669"/>
    <property type="project" value="UniProtKB-EC"/>
</dbReference>
<dbReference type="KEGG" id="cgr:2891532"/>
<dbReference type="CGD" id="CAL0137153">
    <property type="gene designation" value="CAGL0M04059g"/>
</dbReference>
<evidence type="ECO:0000256" key="4">
    <source>
        <dbReference type="ARBA" id="ARBA00023141"/>
    </source>
</evidence>
<reference evidence="9 10" key="1">
    <citation type="journal article" date="2004" name="Nature">
        <title>Genome evolution in yeasts.</title>
        <authorList>
            <consortium name="Genolevures"/>
            <person name="Dujon B."/>
            <person name="Sherman D."/>
            <person name="Fischer G."/>
            <person name="Durrens P."/>
            <person name="Casaregola S."/>
            <person name="Lafontaine I."/>
            <person name="de Montigny J."/>
            <person name="Marck C."/>
            <person name="Neuveglise C."/>
            <person name="Talla E."/>
            <person name="Goffard N."/>
            <person name="Frangeul L."/>
            <person name="Aigle M."/>
            <person name="Anthouard V."/>
            <person name="Babour A."/>
            <person name="Barbe V."/>
            <person name="Barnay S."/>
            <person name="Blanchin S."/>
            <person name="Beckerich J.M."/>
            <person name="Beyne E."/>
            <person name="Bleykasten C."/>
            <person name="Boisrame A."/>
            <person name="Boyer J."/>
            <person name="Cattolico L."/>
            <person name="Confanioleri F."/>
            <person name="de Daruvar A."/>
            <person name="Despons L."/>
            <person name="Fabre E."/>
            <person name="Fairhead C."/>
            <person name="Ferry-Dumazet H."/>
            <person name="Groppi A."/>
            <person name="Hantraye F."/>
            <person name="Hennequin C."/>
            <person name="Jauniaux N."/>
            <person name="Joyet P."/>
            <person name="Kachouri R."/>
            <person name="Kerrest A."/>
            <person name="Koszul R."/>
            <person name="Lemaire M."/>
            <person name="Lesur I."/>
            <person name="Ma L."/>
            <person name="Muller H."/>
            <person name="Nicaud J.M."/>
            <person name="Nikolski M."/>
            <person name="Oztas S."/>
            <person name="Ozier-Kalogeropoulos O."/>
            <person name="Pellenz S."/>
            <person name="Potier S."/>
            <person name="Richard G.F."/>
            <person name="Straub M.L."/>
            <person name="Suleau A."/>
            <person name="Swennene D."/>
            <person name="Tekaia F."/>
            <person name="Wesolowski-Louvel M."/>
            <person name="Westhof E."/>
            <person name="Wirth B."/>
            <person name="Zeniou-Meyer M."/>
            <person name="Zivanovic I."/>
            <person name="Bolotin-Fukuhara M."/>
            <person name="Thierry A."/>
            <person name="Bouchier C."/>
            <person name="Caudron B."/>
            <person name="Scarpelli C."/>
            <person name="Gaillardin C."/>
            <person name="Weissenbach J."/>
            <person name="Wincker P."/>
            <person name="Souciet J.L."/>
        </authorList>
    </citation>
    <scope>NUCLEOTIDE SEQUENCE [LARGE SCALE GENOMIC DNA]</scope>
    <source>
        <strain evidence="10">ATCC 2001 / BCRC 20586 / JCM 3761 / NBRC 0622 / NRRL Y-65 / CBS 138</strain>
    </source>
</reference>
<dbReference type="GO" id="GO:0005737">
    <property type="term" value="C:cytoplasm"/>
    <property type="evidence" value="ECO:0007669"/>
    <property type="project" value="TreeGrafter"/>
</dbReference>
<dbReference type="GO" id="GO:0009094">
    <property type="term" value="P:L-phenylalanine biosynthetic process"/>
    <property type="evidence" value="ECO:0007669"/>
    <property type="project" value="UniProtKB-UniPathway"/>
</dbReference>
<dbReference type="CDD" id="cd04905">
    <property type="entry name" value="ACT_CM-PDT"/>
    <property type="match status" value="1"/>
</dbReference>
<dbReference type="Gene3D" id="3.30.70.260">
    <property type="match status" value="1"/>
</dbReference>
<dbReference type="PANTHER" id="PTHR21022:SF19">
    <property type="entry name" value="PREPHENATE DEHYDRATASE-RELATED"/>
    <property type="match status" value="1"/>
</dbReference>
<dbReference type="EC" id="4.2.1.51" evidence="2"/>
<keyword evidence="4" id="KW-0057">Aromatic amino acid biosynthesis</keyword>
<evidence type="ECO:0000313" key="10">
    <source>
        <dbReference type="Proteomes" id="UP000002428"/>
    </source>
</evidence>
<dbReference type="PANTHER" id="PTHR21022">
    <property type="entry name" value="PREPHENATE DEHYDRATASE P PROTEIN"/>
    <property type="match status" value="1"/>
</dbReference>
<keyword evidence="10" id="KW-1185">Reference proteome</keyword>
<dbReference type="Pfam" id="PF00800">
    <property type="entry name" value="PDT"/>
    <property type="match status" value="1"/>
</dbReference>
<feature type="domain" description="Prephenate dehydratase" evidence="7">
    <location>
        <begin position="4"/>
        <end position="227"/>
    </location>
</feature>
<gene>
    <name evidence="8 9" type="ordered locus">CAGL0M04059g</name>
</gene>
<dbReference type="Gene3D" id="3.40.190.10">
    <property type="entry name" value="Periplasmic binding protein-like II"/>
    <property type="match status" value="2"/>
</dbReference>
<dbReference type="CDD" id="cd13532">
    <property type="entry name" value="PBP2_PDT_like"/>
    <property type="match status" value="1"/>
</dbReference>
<dbReference type="InterPro" id="IPR008242">
    <property type="entry name" value="Chor_mutase/pphenate_deHydtase"/>
</dbReference>
<dbReference type="PROSITE" id="PS51171">
    <property type="entry name" value="PREPHENATE_DEHYDR_3"/>
    <property type="match status" value="1"/>
</dbReference>
<accession>Q6FJS1</accession>
<keyword evidence="5" id="KW-0584">Phenylalanine biosynthesis</keyword>
<evidence type="ECO:0000313" key="9">
    <source>
        <dbReference type="EMBL" id="CAG62499.1"/>
    </source>
</evidence>
<evidence type="ECO:0000256" key="6">
    <source>
        <dbReference type="ARBA" id="ARBA00023239"/>
    </source>
</evidence>
<dbReference type="OMA" id="PLMIYRE"/>
<dbReference type="Proteomes" id="UP000002428">
    <property type="component" value="Chromosome M"/>
</dbReference>
<evidence type="ECO:0000313" key="8">
    <source>
        <dbReference type="CGD" id="CAL0137153"/>
    </source>
</evidence>
<dbReference type="EMBL" id="CR380959">
    <property type="protein sequence ID" value="CAG62499.1"/>
    <property type="molecule type" value="Genomic_DNA"/>
</dbReference>
<evidence type="ECO:0000256" key="3">
    <source>
        <dbReference type="ARBA" id="ARBA00022605"/>
    </source>
</evidence>
<comment type="pathway">
    <text evidence="1">Amino-acid biosynthesis; L-phenylalanine biosynthesis; phenylpyruvate from prephenate: step 1/1.</text>
</comment>
<dbReference type="AlphaFoldDB" id="Q6FJS1"/>
<keyword evidence="3" id="KW-0028">Amino-acid biosynthesis</keyword>